<evidence type="ECO:0000313" key="2">
    <source>
        <dbReference type="Proteomes" id="UP001056585"/>
    </source>
</evidence>
<organism evidence="1 2">
    <name type="scientific">Xanthomonas phage Elanor</name>
    <dbReference type="NCBI Taxonomy" id="2939127"/>
    <lineage>
        <taxon>Viruses</taxon>
        <taxon>Duplodnaviria</taxon>
        <taxon>Heunggongvirae</taxon>
        <taxon>Uroviricota</taxon>
        <taxon>Caudoviricetes</taxon>
        <taxon>Mesyanzhinovviridae</taxon>
        <taxon>Bradleyvirinae</taxon>
        <taxon>Elanorvirus</taxon>
        <taxon>Elanorvirus elanor</taxon>
    </lineage>
</organism>
<dbReference type="EMBL" id="ON189045">
    <property type="protein sequence ID" value="URA07011.1"/>
    <property type="molecule type" value="Genomic_DNA"/>
</dbReference>
<sequence>MTEPKVLVRMEHIRAAKMCSGGTRSFFERHGLDWSAFLQDGIDAEKLLATGDGMAKQVVEVARGRKQ</sequence>
<dbReference type="Proteomes" id="UP001056585">
    <property type="component" value="Segment"/>
</dbReference>
<keyword evidence="2" id="KW-1185">Reference proteome</keyword>
<name>A0A9E7E186_9CAUD</name>
<protein>
    <recommendedName>
        <fullName evidence="3">Tail assembly protein</fullName>
    </recommendedName>
</protein>
<gene>
    <name evidence="1" type="ORF">Elanor_BL40043</name>
</gene>
<proteinExistence type="predicted"/>
<evidence type="ECO:0000313" key="1">
    <source>
        <dbReference type="EMBL" id="URA07011.1"/>
    </source>
</evidence>
<reference evidence="1" key="1">
    <citation type="journal article" date="2022" name="Viruses">
        <title>Isolation of novel Xanthomonas phages for the plant pathogens X. translucens and X. campestris.</title>
        <authorList>
            <person name="Erdrich S.H."/>
            <person name="Sharma V."/>
            <person name="Schurr U."/>
            <person name="Arsova B."/>
            <person name="Frunzke J."/>
        </authorList>
    </citation>
    <scope>NUCLEOTIDE SEQUENCE</scope>
</reference>
<accession>A0A9E7E186</accession>
<evidence type="ECO:0008006" key="3">
    <source>
        <dbReference type="Google" id="ProtNLM"/>
    </source>
</evidence>